<protein>
    <submittedName>
        <fullName evidence="1">Uncharacterized protein</fullName>
    </submittedName>
</protein>
<comment type="caution">
    <text evidence="1">The sequence shown here is derived from an EMBL/GenBank/DDBJ whole genome shotgun (WGS) entry which is preliminary data.</text>
</comment>
<proteinExistence type="predicted"/>
<reference evidence="1" key="1">
    <citation type="submission" date="2020-03" db="EMBL/GenBank/DDBJ databases">
        <title>Spirochaetal bacteria isolated from arthropods constitute a novel genus Entomospira genus novum within the order Spirochaetales.</title>
        <authorList>
            <person name="Grana-Miraglia L."/>
            <person name="Sikutova S."/>
            <person name="Fingerle V."/>
            <person name="Sing A."/>
            <person name="Castillo-Ramirez S."/>
            <person name="Margos G."/>
            <person name="Rudolf I."/>
        </authorList>
    </citation>
    <scope>NUCLEOTIDE SEQUENCE</scope>
    <source>
        <strain evidence="1">BR208</strain>
    </source>
</reference>
<keyword evidence="2" id="KW-1185">Reference proteome</keyword>
<sequence>MAVGIRHILRYFSLSIVLAHSLFAYEWPSADAQILWNFGQRSDTNGIRKGMRLQTQQNSIYTIDSGEVLFIQDENSLLPSRFASNIFVNHEDGLASAYTNIDTTDILDLQQIPLKLQSNGLRQYDLYLYDIHQNQHVNPVLFLPLGRSGSRVMIEKMIVTDINGNDYLIYNGAVLPSGEVDFYVSVSSITSSGRRLAPMEVQLQMLGNTLAGVRFSAIAEEGGNAYLAEGTRPIWLKNLYNNQGLLHLVHTKLHVGQLNLVLKVANIDGEMQESTMRVRVVNLN</sequence>
<accession>A0A968KVA8</accession>
<evidence type="ECO:0000313" key="2">
    <source>
        <dbReference type="Proteomes" id="UP000752013"/>
    </source>
</evidence>
<gene>
    <name evidence="1" type="ORF">HCT46_04060</name>
</gene>
<dbReference type="EMBL" id="JAATLK010000001">
    <property type="protein sequence ID" value="NIZ47088.1"/>
    <property type="molecule type" value="Genomic_DNA"/>
</dbReference>
<dbReference type="Proteomes" id="UP000752013">
    <property type="component" value="Unassembled WGS sequence"/>
</dbReference>
<dbReference type="AlphaFoldDB" id="A0A968KVA8"/>
<dbReference type="RefSeq" id="WP_167703513.1">
    <property type="nucleotide sequence ID" value="NZ_CP118168.1"/>
</dbReference>
<organism evidence="1 2">
    <name type="scientific">Entomospira nematocerorum</name>
    <dbReference type="NCBI Taxonomy" id="2719987"/>
    <lineage>
        <taxon>Bacteria</taxon>
        <taxon>Pseudomonadati</taxon>
        <taxon>Spirochaetota</taxon>
        <taxon>Spirochaetia</taxon>
        <taxon>Spirochaetales</taxon>
        <taxon>Spirochaetaceae</taxon>
        <taxon>Entomospira</taxon>
    </lineage>
</organism>
<name>A0A968KVA8_9SPIO</name>
<evidence type="ECO:0000313" key="1">
    <source>
        <dbReference type="EMBL" id="NIZ47088.1"/>
    </source>
</evidence>